<dbReference type="Gene3D" id="3.90.550.10">
    <property type="entry name" value="Spore Coat Polysaccharide Biosynthesis Protein SpsA, Chain A"/>
    <property type="match status" value="1"/>
</dbReference>
<evidence type="ECO:0000313" key="4">
    <source>
        <dbReference type="EMBL" id="CAF1073654.1"/>
    </source>
</evidence>
<dbReference type="InterPro" id="IPR029044">
    <property type="entry name" value="Nucleotide-diphossugar_trans"/>
</dbReference>
<keyword evidence="2" id="KW-0808">Transferase</keyword>
<keyword evidence="3" id="KW-1133">Transmembrane helix</keyword>
<evidence type="ECO:0000256" key="1">
    <source>
        <dbReference type="ARBA" id="ARBA00007677"/>
    </source>
</evidence>
<dbReference type="Proteomes" id="UP000663832">
    <property type="component" value="Unassembled WGS sequence"/>
</dbReference>
<dbReference type="GO" id="GO:0005794">
    <property type="term" value="C:Golgi apparatus"/>
    <property type="evidence" value="ECO:0007669"/>
    <property type="project" value="TreeGrafter"/>
</dbReference>
<evidence type="ECO:0000256" key="2">
    <source>
        <dbReference type="ARBA" id="ARBA00022679"/>
    </source>
</evidence>
<dbReference type="PANTHER" id="PTHR31121:SF6">
    <property type="entry name" value="ALPHA-1,2 MANNOSYLTRANSFERASE KTR1"/>
    <property type="match status" value="1"/>
</dbReference>
<comment type="caution">
    <text evidence="4">The sequence shown here is derived from an EMBL/GenBank/DDBJ whole genome shotgun (WGS) entry which is preliminary data.</text>
</comment>
<organism evidence="4 7">
    <name type="scientific">Adineta steineri</name>
    <dbReference type="NCBI Taxonomy" id="433720"/>
    <lineage>
        <taxon>Eukaryota</taxon>
        <taxon>Metazoa</taxon>
        <taxon>Spiralia</taxon>
        <taxon>Gnathifera</taxon>
        <taxon>Rotifera</taxon>
        <taxon>Eurotatoria</taxon>
        <taxon>Bdelloidea</taxon>
        <taxon>Adinetida</taxon>
        <taxon>Adinetidae</taxon>
        <taxon>Adineta</taxon>
    </lineage>
</organism>
<keyword evidence="3" id="KW-0472">Membrane</keyword>
<gene>
    <name evidence="4" type="ORF">BJG266_LOCUS19851</name>
    <name evidence="5" type="ORF">QVE165_LOCUS23689</name>
</gene>
<keyword evidence="3" id="KW-0812">Transmembrane</keyword>
<dbReference type="Proteomes" id="UP000663877">
    <property type="component" value="Unassembled WGS sequence"/>
</dbReference>
<evidence type="ECO:0000313" key="5">
    <source>
        <dbReference type="EMBL" id="CAF1163386.1"/>
    </source>
</evidence>
<reference evidence="4" key="1">
    <citation type="submission" date="2021-02" db="EMBL/GenBank/DDBJ databases">
        <authorList>
            <person name="Nowell W R."/>
        </authorList>
    </citation>
    <scope>NUCLEOTIDE SEQUENCE</scope>
</reference>
<dbReference type="OrthoDB" id="439943at2759"/>
<dbReference type="EMBL" id="CAJNOM010000162">
    <property type="protein sequence ID" value="CAF1163386.1"/>
    <property type="molecule type" value="Genomic_DNA"/>
</dbReference>
<evidence type="ECO:0000256" key="3">
    <source>
        <dbReference type="SAM" id="Phobius"/>
    </source>
</evidence>
<comment type="similarity">
    <text evidence="1">Belongs to the glycosyltransferase 15 family.</text>
</comment>
<dbReference type="GO" id="GO:0006487">
    <property type="term" value="P:protein N-linked glycosylation"/>
    <property type="evidence" value="ECO:0007669"/>
    <property type="project" value="TreeGrafter"/>
</dbReference>
<dbReference type="SUPFAM" id="SSF53448">
    <property type="entry name" value="Nucleotide-diphospho-sugar transferases"/>
    <property type="match status" value="1"/>
</dbReference>
<dbReference type="GO" id="GO:0016020">
    <property type="term" value="C:membrane"/>
    <property type="evidence" value="ECO:0007669"/>
    <property type="project" value="InterPro"/>
</dbReference>
<sequence length="349" mass="42593">MVLIIRKKKNGFLKSSFIFFIFVPFIYYISFHHHQSLNIPRNETSLNLYKYNELPIQWNNHPRGVIVTLMRSTNHSIFRIINMIHSIVLFHSTNDQFQYPFLIFHDQNFTLSMRQYILSCVNNHKKKLHISFIRLNFLTDVQLPDKFIRRRKLGYHQMCRFWSYDVFYHPAIVKSNYDYLMRMDDDSYFWNKTKIDLFHYIDEKKLDYIYRSWYDEDNQALFPIEKQFFNRKKSRTNCIYNNFFIIRLQWLYKSGRVLRFLHELIRDDLLLREYIGDGCIHAAMLDIDREVKTEQLKQLPYGHNHHIMLINREGPYFNPSMNFSQALTNSCNQLIFINDNTTEIKRIKI</sequence>
<proteinExistence type="inferred from homology"/>
<dbReference type="PANTHER" id="PTHR31121">
    <property type="entry name" value="ALPHA-1,2 MANNOSYLTRANSFERASE KTR1"/>
    <property type="match status" value="1"/>
</dbReference>
<keyword evidence="6" id="KW-1185">Reference proteome</keyword>
<dbReference type="EMBL" id="CAJNOI010000109">
    <property type="protein sequence ID" value="CAF1073654.1"/>
    <property type="molecule type" value="Genomic_DNA"/>
</dbReference>
<dbReference type="GO" id="GO:0000026">
    <property type="term" value="F:alpha-1,2-mannosyltransferase activity"/>
    <property type="evidence" value="ECO:0007669"/>
    <property type="project" value="TreeGrafter"/>
</dbReference>
<dbReference type="AlphaFoldDB" id="A0A814M5W3"/>
<dbReference type="InterPro" id="IPR002685">
    <property type="entry name" value="Glyco_trans_15"/>
</dbReference>
<dbReference type="GO" id="GO:0000032">
    <property type="term" value="P:cell wall mannoprotein biosynthetic process"/>
    <property type="evidence" value="ECO:0007669"/>
    <property type="project" value="TreeGrafter"/>
</dbReference>
<evidence type="ECO:0000313" key="7">
    <source>
        <dbReference type="Proteomes" id="UP000663877"/>
    </source>
</evidence>
<name>A0A814M5W3_9BILA</name>
<feature type="transmembrane region" description="Helical" evidence="3">
    <location>
        <begin position="12"/>
        <end position="31"/>
    </location>
</feature>
<evidence type="ECO:0000313" key="6">
    <source>
        <dbReference type="Proteomes" id="UP000663832"/>
    </source>
</evidence>
<accession>A0A814M5W3</accession>
<protein>
    <submittedName>
        <fullName evidence="4">Uncharacterized protein</fullName>
    </submittedName>
</protein>